<evidence type="ECO:0000313" key="2">
    <source>
        <dbReference type="EMBL" id="KAG0471603.1"/>
    </source>
</evidence>
<comment type="caution">
    <text evidence="2">The sequence shown here is derived from an EMBL/GenBank/DDBJ whole genome shotgun (WGS) entry which is preliminary data.</text>
</comment>
<dbReference type="EMBL" id="JADCNM010000008">
    <property type="protein sequence ID" value="KAG0471603.1"/>
    <property type="molecule type" value="Genomic_DNA"/>
</dbReference>
<dbReference type="AlphaFoldDB" id="A0A835QN37"/>
<organism evidence="2 3">
    <name type="scientific">Vanilla planifolia</name>
    <name type="common">Vanilla</name>
    <dbReference type="NCBI Taxonomy" id="51239"/>
    <lineage>
        <taxon>Eukaryota</taxon>
        <taxon>Viridiplantae</taxon>
        <taxon>Streptophyta</taxon>
        <taxon>Embryophyta</taxon>
        <taxon>Tracheophyta</taxon>
        <taxon>Spermatophyta</taxon>
        <taxon>Magnoliopsida</taxon>
        <taxon>Liliopsida</taxon>
        <taxon>Asparagales</taxon>
        <taxon>Orchidaceae</taxon>
        <taxon>Vanilloideae</taxon>
        <taxon>Vanilleae</taxon>
        <taxon>Vanilla</taxon>
    </lineage>
</organism>
<feature type="compositionally biased region" description="Basic and acidic residues" evidence="1">
    <location>
        <begin position="115"/>
        <end position="129"/>
    </location>
</feature>
<reference evidence="2 3" key="1">
    <citation type="journal article" date="2020" name="Nat. Food">
        <title>A phased Vanilla planifolia genome enables genetic improvement of flavour and production.</title>
        <authorList>
            <person name="Hasing T."/>
            <person name="Tang H."/>
            <person name="Brym M."/>
            <person name="Khazi F."/>
            <person name="Huang T."/>
            <person name="Chambers A.H."/>
        </authorList>
    </citation>
    <scope>NUCLEOTIDE SEQUENCE [LARGE SCALE GENOMIC DNA]</scope>
    <source>
        <tissue evidence="2">Leaf</tissue>
    </source>
</reference>
<evidence type="ECO:0000313" key="3">
    <source>
        <dbReference type="Proteomes" id="UP000639772"/>
    </source>
</evidence>
<gene>
    <name evidence="2" type="ORF">HPP92_016149</name>
</gene>
<dbReference type="Proteomes" id="UP000639772">
    <property type="component" value="Unassembled WGS sequence"/>
</dbReference>
<dbReference type="OrthoDB" id="787100at2759"/>
<feature type="region of interest" description="Disordered" evidence="1">
    <location>
        <begin position="100"/>
        <end position="138"/>
    </location>
</feature>
<name>A0A835QN37_VANPL</name>
<evidence type="ECO:0000256" key="1">
    <source>
        <dbReference type="SAM" id="MobiDB-lite"/>
    </source>
</evidence>
<accession>A0A835QN37</accession>
<proteinExistence type="predicted"/>
<protein>
    <submittedName>
        <fullName evidence="2">Uncharacterized protein</fullName>
    </submittedName>
</protein>
<sequence>MGENHCCLGEGNRNLVNAMSLQEREPTATDVRQHDGGAPLVRQSSIYSLTFDEFQSSVGMDEVWRDFVRESAGGLIRVQQHQQQQPLWRDDAEEFRASQVRDEINAPTEVQGQEKVVEKEAEKDDKNRGDAGSLRKAG</sequence>